<feature type="domain" description="Sodium/calcium exchanger membrane region" evidence="6">
    <location>
        <begin position="16"/>
        <end position="156"/>
    </location>
</feature>
<feature type="transmembrane region" description="Helical" evidence="5">
    <location>
        <begin position="117"/>
        <end position="135"/>
    </location>
</feature>
<dbReference type="Gene3D" id="1.20.1420.30">
    <property type="entry name" value="NCX, central ion-binding region"/>
    <property type="match status" value="1"/>
</dbReference>
<dbReference type="NCBIfam" id="TIGR00367">
    <property type="entry name" value="calcium/sodium antiporter"/>
    <property type="match status" value="1"/>
</dbReference>
<dbReference type="NCBIfam" id="NF008005">
    <property type="entry name" value="PRK10734.1"/>
    <property type="match status" value="1"/>
</dbReference>
<dbReference type="GO" id="GO:0005262">
    <property type="term" value="F:calcium channel activity"/>
    <property type="evidence" value="ECO:0007669"/>
    <property type="project" value="TreeGrafter"/>
</dbReference>
<feature type="transmembrane region" description="Helical" evidence="5">
    <location>
        <begin position="251"/>
        <end position="273"/>
    </location>
</feature>
<feature type="transmembrane region" description="Helical" evidence="5">
    <location>
        <begin position="221"/>
        <end position="244"/>
    </location>
</feature>
<dbReference type="GO" id="GO:0008273">
    <property type="term" value="F:calcium, potassium:sodium antiporter activity"/>
    <property type="evidence" value="ECO:0007669"/>
    <property type="project" value="TreeGrafter"/>
</dbReference>
<evidence type="ECO:0000313" key="8">
    <source>
        <dbReference type="Proteomes" id="UP000000745"/>
    </source>
</evidence>
<proteinExistence type="predicted"/>
<comment type="subcellular location">
    <subcellularLocation>
        <location evidence="1">Membrane</location>
        <topology evidence="1">Multi-pass membrane protein</topology>
    </subcellularLocation>
</comment>
<dbReference type="AlphaFoldDB" id="B7LR63"/>
<evidence type="ECO:0000313" key="7">
    <source>
        <dbReference type="EMBL" id="CAQ90666.1"/>
    </source>
</evidence>
<feature type="transmembrane region" description="Helical" evidence="5">
    <location>
        <begin position="50"/>
        <end position="74"/>
    </location>
</feature>
<feature type="transmembrane region" description="Helical" evidence="5">
    <location>
        <begin position="183"/>
        <end position="201"/>
    </location>
</feature>
<gene>
    <name evidence="7" type="primary">yrbG</name>
    <name evidence="7" type="ordered locus">EFER_3173</name>
</gene>
<dbReference type="InterPro" id="IPR004481">
    <property type="entry name" value="K/Na/Ca-exchanger"/>
</dbReference>
<dbReference type="PANTHER" id="PTHR10846">
    <property type="entry name" value="SODIUM/POTASSIUM/CALCIUM EXCHANGER"/>
    <property type="match status" value="1"/>
</dbReference>
<accession>B7LR63</accession>
<dbReference type="PANTHER" id="PTHR10846:SF8">
    <property type="entry name" value="INNER MEMBRANE PROTEIN YRBG"/>
    <property type="match status" value="1"/>
</dbReference>
<dbReference type="EMBL" id="CU928158">
    <property type="protein sequence ID" value="CAQ90666.1"/>
    <property type="molecule type" value="Genomic_DNA"/>
</dbReference>
<dbReference type="Pfam" id="PF01699">
    <property type="entry name" value="Na_Ca_ex"/>
    <property type="match status" value="2"/>
</dbReference>
<dbReference type="InterPro" id="IPR044880">
    <property type="entry name" value="NCX_ion-bd_dom_sf"/>
</dbReference>
<keyword evidence="4 5" id="KW-0472">Membrane</keyword>
<feature type="transmembrane region" description="Helical" evidence="5">
    <location>
        <begin position="12"/>
        <end position="29"/>
    </location>
</feature>
<evidence type="ECO:0000256" key="3">
    <source>
        <dbReference type="ARBA" id="ARBA00022989"/>
    </source>
</evidence>
<name>B7LR63_ESCF3</name>
<dbReference type="GO" id="GO:0006874">
    <property type="term" value="P:intracellular calcium ion homeostasis"/>
    <property type="evidence" value="ECO:0007669"/>
    <property type="project" value="TreeGrafter"/>
</dbReference>
<evidence type="ECO:0000259" key="6">
    <source>
        <dbReference type="Pfam" id="PF01699"/>
    </source>
</evidence>
<evidence type="ECO:0000256" key="5">
    <source>
        <dbReference type="SAM" id="Phobius"/>
    </source>
</evidence>
<dbReference type="KEGG" id="efe:EFER_3173"/>
<sequence>MERRVYLKKGFLMLLATALLIIGLLLVVYGADRLVFAASIICRTLGVPPLIIGMTVVSIGTSLPEIIVSLAASLHGQLDLAVGTALGSNITNILLILGLAALIRPFTVHSDVLRRELPLMLLIAVVAGSVLYDGQLKRSDGIFLLLLAVLWLLFIVKIARLAERQGNDSLTREQLAELPREGGLPVAFLWLGIALIIMPVATRMVVDNATVLANYFAISEMTIGLTVIAIGTSLPELATAIAGVRKGENDIAVGNIIGANIFNIVIVLALPAVITPGEIHPLAWVRDYSVMLVVSIIFALLCWRRPQQIGRSVGVLLTGGFVLWLAMLHWLSPLLVE</sequence>
<evidence type="ECO:0000256" key="1">
    <source>
        <dbReference type="ARBA" id="ARBA00004141"/>
    </source>
</evidence>
<feature type="transmembrane region" description="Helical" evidence="5">
    <location>
        <begin position="285"/>
        <end position="303"/>
    </location>
</feature>
<feature type="transmembrane region" description="Helical" evidence="5">
    <location>
        <begin position="315"/>
        <end position="336"/>
    </location>
</feature>
<feature type="transmembrane region" description="Helical" evidence="5">
    <location>
        <begin position="141"/>
        <end position="162"/>
    </location>
</feature>
<keyword evidence="3 5" id="KW-1133">Transmembrane helix</keyword>
<protein>
    <submittedName>
        <fullName evidence="7">Calcium/sodium:proton antiporter</fullName>
    </submittedName>
</protein>
<feature type="domain" description="Sodium/calcium exchanger membrane region" evidence="6">
    <location>
        <begin position="187"/>
        <end position="328"/>
    </location>
</feature>
<dbReference type="HOGENOM" id="CLU_007948_0_2_6"/>
<dbReference type="InterPro" id="IPR004837">
    <property type="entry name" value="NaCa_Exmemb"/>
</dbReference>
<evidence type="ECO:0000256" key="4">
    <source>
        <dbReference type="ARBA" id="ARBA00023136"/>
    </source>
</evidence>
<dbReference type="GO" id="GO:0005886">
    <property type="term" value="C:plasma membrane"/>
    <property type="evidence" value="ECO:0007669"/>
    <property type="project" value="TreeGrafter"/>
</dbReference>
<evidence type="ECO:0000256" key="2">
    <source>
        <dbReference type="ARBA" id="ARBA00022692"/>
    </source>
</evidence>
<keyword evidence="8" id="KW-1185">Reference proteome</keyword>
<keyword evidence="2 5" id="KW-0812">Transmembrane</keyword>
<dbReference type="Proteomes" id="UP000000745">
    <property type="component" value="Chromosome"/>
</dbReference>
<feature type="transmembrane region" description="Helical" evidence="5">
    <location>
        <begin position="80"/>
        <end position="105"/>
    </location>
</feature>
<reference evidence="8" key="1">
    <citation type="journal article" date="2009" name="PLoS Genet.">
        <title>Organised genome dynamics in the Escherichia coli species results in highly diverse adaptive paths.</title>
        <authorList>
            <person name="Touchon M."/>
            <person name="Hoede C."/>
            <person name="Tenaillon O."/>
            <person name="Barbe V."/>
            <person name="Baeriswyl S."/>
            <person name="Bidet P."/>
            <person name="Bingen E."/>
            <person name="Bonacorsi S."/>
            <person name="Bouchier C."/>
            <person name="Bouvet O."/>
            <person name="Calteau A."/>
            <person name="Chiapello H."/>
            <person name="Clermont O."/>
            <person name="Cruveiller S."/>
            <person name="Danchin A."/>
            <person name="Diard M."/>
            <person name="Dossat C."/>
            <person name="Karoui M.E."/>
            <person name="Frapy E."/>
            <person name="Garry L."/>
            <person name="Ghigo J.M."/>
            <person name="Gilles A.M."/>
            <person name="Johnson J."/>
            <person name="Le Bouguenec C."/>
            <person name="Lescat M."/>
            <person name="Mangenot S."/>
            <person name="Martinez-Jehanne V."/>
            <person name="Matic I."/>
            <person name="Nassif X."/>
            <person name="Oztas S."/>
            <person name="Petit M.A."/>
            <person name="Pichon C."/>
            <person name="Rouy Z."/>
            <person name="Ruf C.S."/>
            <person name="Schneider D."/>
            <person name="Tourret J."/>
            <person name="Vacherie B."/>
            <person name="Vallenet D."/>
            <person name="Medigue C."/>
            <person name="Rocha E.P.C."/>
            <person name="Denamur E."/>
        </authorList>
    </citation>
    <scope>NUCLEOTIDE SEQUENCE [LARGE SCALE GENOMIC DNA]</scope>
    <source>
        <strain evidence="8">ATCC 35469 / DSM 13698 / BCRC 15582 / CCUG 18766 / IAM 14443 / JCM 21226 / LMG 7866 / NBRC 102419 / NCTC 12128 / CDC 0568-73</strain>
    </source>
</reference>
<organism evidence="7 8">
    <name type="scientific">Escherichia fergusonii (strain ATCC 35469 / DSM 13698 / CCUG 18766 / IAM 14443 / JCM 21226 / LMG 7866 / NBRC 102419 / NCTC 12128 / CDC 0568-73)</name>
    <dbReference type="NCBI Taxonomy" id="585054"/>
    <lineage>
        <taxon>Bacteria</taxon>
        <taxon>Pseudomonadati</taxon>
        <taxon>Pseudomonadota</taxon>
        <taxon>Gammaproteobacteria</taxon>
        <taxon>Enterobacterales</taxon>
        <taxon>Enterobacteriaceae</taxon>
        <taxon>Escherichia</taxon>
    </lineage>
</organism>